<dbReference type="AlphaFoldDB" id="A0A218XFI8"/>
<proteinExistence type="predicted"/>
<organism evidence="1 2">
    <name type="scientific">Punica granatum</name>
    <name type="common">Pomegranate</name>
    <dbReference type="NCBI Taxonomy" id="22663"/>
    <lineage>
        <taxon>Eukaryota</taxon>
        <taxon>Viridiplantae</taxon>
        <taxon>Streptophyta</taxon>
        <taxon>Embryophyta</taxon>
        <taxon>Tracheophyta</taxon>
        <taxon>Spermatophyta</taxon>
        <taxon>Magnoliopsida</taxon>
        <taxon>eudicotyledons</taxon>
        <taxon>Gunneridae</taxon>
        <taxon>Pentapetalae</taxon>
        <taxon>rosids</taxon>
        <taxon>malvids</taxon>
        <taxon>Myrtales</taxon>
        <taxon>Lythraceae</taxon>
        <taxon>Punica</taxon>
    </lineage>
</organism>
<accession>A0A218XFI8</accession>
<dbReference type="EMBL" id="MTKT01001928">
    <property type="protein sequence ID" value="OWM83558.1"/>
    <property type="molecule type" value="Genomic_DNA"/>
</dbReference>
<comment type="caution">
    <text evidence="1">The sequence shown here is derived from an EMBL/GenBank/DDBJ whole genome shotgun (WGS) entry which is preliminary data.</text>
</comment>
<evidence type="ECO:0000313" key="1">
    <source>
        <dbReference type="EMBL" id="OWM83558.1"/>
    </source>
</evidence>
<dbReference type="Proteomes" id="UP000197138">
    <property type="component" value="Unassembled WGS sequence"/>
</dbReference>
<evidence type="ECO:0000313" key="2">
    <source>
        <dbReference type="Proteomes" id="UP000197138"/>
    </source>
</evidence>
<reference evidence="2" key="1">
    <citation type="journal article" date="2017" name="Plant J.">
        <title>The pomegranate (Punica granatum L.) genome and the genomics of punicalagin biosynthesis.</title>
        <authorList>
            <person name="Qin G."/>
            <person name="Xu C."/>
            <person name="Ming R."/>
            <person name="Tang H."/>
            <person name="Guyot R."/>
            <person name="Kramer E.M."/>
            <person name="Hu Y."/>
            <person name="Yi X."/>
            <person name="Qi Y."/>
            <person name="Xu X."/>
            <person name="Gao Z."/>
            <person name="Pan H."/>
            <person name="Jian J."/>
            <person name="Tian Y."/>
            <person name="Yue Z."/>
            <person name="Xu Y."/>
        </authorList>
    </citation>
    <scope>NUCLEOTIDE SEQUENCE [LARGE SCALE GENOMIC DNA]</scope>
    <source>
        <strain evidence="2">cv. Dabenzi</strain>
    </source>
</reference>
<protein>
    <submittedName>
        <fullName evidence="1">Uncharacterized protein</fullName>
    </submittedName>
</protein>
<name>A0A218XFI8_PUNGR</name>
<sequence length="69" mass="6968">MHIRVCTDVGGAGRHAGACAGARGAQLAGARACAGRAAGRCAGARERAATGDCSHESTIFTRNEEINLK</sequence>
<gene>
    <name evidence="1" type="ORF">CDL15_Pgr011722</name>
</gene>